<dbReference type="Proteomes" id="UP000000581">
    <property type="component" value="Chromosome"/>
</dbReference>
<dbReference type="KEGG" id="ljo:LJ_0956"/>
<dbReference type="AlphaFoldDB" id="Q74K00"/>
<name>Q74K00_LACJO</name>
<proteinExistence type="predicted"/>
<feature type="domain" description="GP-PDE" evidence="2">
    <location>
        <begin position="23"/>
        <end position="244"/>
    </location>
</feature>
<dbReference type="InterPro" id="IPR030395">
    <property type="entry name" value="GP_PDE_dom"/>
</dbReference>
<protein>
    <recommendedName>
        <fullName evidence="2">GP-PDE domain-containing protein</fullName>
    </recommendedName>
</protein>
<dbReference type="PROSITE" id="PS51704">
    <property type="entry name" value="GP_PDE"/>
    <property type="match status" value="1"/>
</dbReference>
<dbReference type="SUPFAM" id="SSF51695">
    <property type="entry name" value="PLC-like phosphodiesterases"/>
    <property type="match status" value="1"/>
</dbReference>
<dbReference type="InterPro" id="IPR017946">
    <property type="entry name" value="PLC-like_Pdiesterase_TIM-brl"/>
</dbReference>
<dbReference type="eggNOG" id="COG0584">
    <property type="taxonomic scope" value="Bacteria"/>
</dbReference>
<evidence type="ECO:0000313" key="4">
    <source>
        <dbReference type="Proteomes" id="UP000000581"/>
    </source>
</evidence>
<dbReference type="Gene3D" id="3.20.20.190">
    <property type="entry name" value="Phosphatidylinositol (PI) phosphodiesterase"/>
    <property type="match status" value="1"/>
</dbReference>
<dbReference type="HOGENOM" id="CLU_048255_0_0_9"/>
<dbReference type="EMBL" id="AE017198">
    <property type="protein sequence ID" value="AAS08777.1"/>
    <property type="molecule type" value="Genomic_DNA"/>
</dbReference>
<evidence type="ECO:0000313" key="3">
    <source>
        <dbReference type="EMBL" id="AAS08777.1"/>
    </source>
</evidence>
<keyword evidence="1" id="KW-0812">Transmembrane</keyword>
<dbReference type="PANTHER" id="PTHR46211">
    <property type="entry name" value="GLYCEROPHOSPHORYL DIESTER PHOSPHODIESTERASE"/>
    <property type="match status" value="1"/>
</dbReference>
<dbReference type="Pfam" id="PF03009">
    <property type="entry name" value="GDPD"/>
    <property type="match status" value="1"/>
</dbReference>
<dbReference type="GO" id="GO:0006629">
    <property type="term" value="P:lipid metabolic process"/>
    <property type="evidence" value="ECO:0007669"/>
    <property type="project" value="InterPro"/>
</dbReference>
<accession>Q74K00</accession>
<organism evidence="3 4">
    <name type="scientific">Lactobacillus johnsonii (strain CNCM I-12250 / La1 / NCC 533)</name>
    <dbReference type="NCBI Taxonomy" id="257314"/>
    <lineage>
        <taxon>Bacteria</taxon>
        <taxon>Bacillati</taxon>
        <taxon>Bacillota</taxon>
        <taxon>Bacilli</taxon>
        <taxon>Lactobacillales</taxon>
        <taxon>Lactobacillaceae</taxon>
        <taxon>Lactobacillus</taxon>
    </lineage>
</organism>
<keyword evidence="1" id="KW-1133">Transmembrane helix</keyword>
<dbReference type="PANTHER" id="PTHR46211:SF14">
    <property type="entry name" value="GLYCEROPHOSPHODIESTER PHOSPHODIESTERASE"/>
    <property type="match status" value="1"/>
</dbReference>
<evidence type="ECO:0000256" key="1">
    <source>
        <dbReference type="SAM" id="Phobius"/>
    </source>
</evidence>
<keyword evidence="1" id="KW-0472">Membrane</keyword>
<evidence type="ECO:0000259" key="2">
    <source>
        <dbReference type="PROSITE" id="PS51704"/>
    </source>
</evidence>
<reference evidence="3 4" key="1">
    <citation type="journal article" date="2004" name="Proc. Natl. Acad. Sci. U.S.A.">
        <title>The genome sequence of the probiotic intestinal bacterium Lactobacillus johnsonii NCC 533.</title>
        <authorList>
            <person name="Pridmore R.D."/>
            <person name="Berger B."/>
            <person name="Desiere F."/>
            <person name="Vilanova D."/>
            <person name="Barretto C."/>
            <person name="Pittet A.-C."/>
            <person name="Zwahlen M.-C."/>
            <person name="Rouvet M."/>
            <person name="Altermann E."/>
            <person name="Barrangou R."/>
            <person name="Mollet B."/>
            <person name="Mercenier A."/>
            <person name="Klaenhammer T."/>
            <person name="Arigoni F."/>
            <person name="Schell M.A."/>
        </authorList>
    </citation>
    <scope>NUCLEOTIDE SEQUENCE [LARGE SCALE GENOMIC DNA]</scope>
    <source>
        <strain evidence="4">CNCM I-1225 / La1 / NCC 533</strain>
    </source>
</reference>
<sequence>MRIMNKYILVGFFILIFPFTCGFLNIAHRGDNEQGKFAEHSWIAYDRAVCAKVDYLELDLQQTADHVLVVSHDENLSRVFGIDKSIANLPYHDLITYKNQNDESIHRLVDVFKRYQSSNVKFMIEPKDNSDNDINNLLSLIKKYHLQNRVLLESFSELALLKIHKSDPQIPLTQLAGDFKISPMLQYYANNFYAKKAADYLGEHNKKYLLWGIDTETQMKKYSRPEENVSGILTDYPVKLATILHENNVFKRYYEAAAYPSESISGYMYLKNGKKVYVDQVKMKDNQLFYHVKPNIWISYDNLKNSNKFAPKAQVGKIKLEHDVQVYTDPAFEKKTEKKLRKDSAWNYFAVKKMPGKTAYNLGGAQWVSQ</sequence>
<gene>
    <name evidence="3" type="ordered locus">LJ_0956</name>
</gene>
<dbReference type="CDD" id="cd08556">
    <property type="entry name" value="GDPD"/>
    <property type="match status" value="1"/>
</dbReference>
<dbReference type="GO" id="GO:0008081">
    <property type="term" value="F:phosphoric diester hydrolase activity"/>
    <property type="evidence" value="ECO:0007669"/>
    <property type="project" value="InterPro"/>
</dbReference>
<feature type="transmembrane region" description="Helical" evidence="1">
    <location>
        <begin position="7"/>
        <end position="27"/>
    </location>
</feature>